<keyword evidence="3" id="KW-1185">Reference proteome</keyword>
<protein>
    <submittedName>
        <fullName evidence="2">Uncharacterized protein</fullName>
    </submittedName>
</protein>
<dbReference type="Proteomes" id="UP000184603">
    <property type="component" value="Unassembled WGS sequence"/>
</dbReference>
<feature type="transmembrane region" description="Helical" evidence="1">
    <location>
        <begin position="21"/>
        <end position="46"/>
    </location>
</feature>
<evidence type="ECO:0000313" key="2">
    <source>
        <dbReference type="EMBL" id="SHO53778.1"/>
    </source>
</evidence>
<reference evidence="2 3" key="1">
    <citation type="submission" date="2016-12" db="EMBL/GenBank/DDBJ databases">
        <authorList>
            <person name="Song W.-J."/>
            <person name="Kurnit D.M."/>
        </authorList>
    </citation>
    <scope>NUCLEOTIDE SEQUENCE [LARGE SCALE GENOMIC DNA]</scope>
    <source>
        <strain evidence="2 3">DSM 18488</strain>
    </source>
</reference>
<sequence>MKSFIFLESKRKFNTNRQLKKSLKVFIGAAIVGCLMIGALVVWGGIAAFKTISTFATTPIIQEKILNLETEIQNMPVLNDVGCWATVQDFMNAEVWFQKPIVENFNNIKSACLNK</sequence>
<gene>
    <name evidence="2" type="ORF">SAMN02745220_05307</name>
</gene>
<keyword evidence="1" id="KW-0472">Membrane</keyword>
<evidence type="ECO:0000313" key="3">
    <source>
        <dbReference type="Proteomes" id="UP000184603"/>
    </source>
</evidence>
<proteinExistence type="predicted"/>
<organism evidence="2 3">
    <name type="scientific">Desulfopila aestuarii DSM 18488</name>
    <dbReference type="NCBI Taxonomy" id="1121416"/>
    <lineage>
        <taxon>Bacteria</taxon>
        <taxon>Pseudomonadati</taxon>
        <taxon>Thermodesulfobacteriota</taxon>
        <taxon>Desulfobulbia</taxon>
        <taxon>Desulfobulbales</taxon>
        <taxon>Desulfocapsaceae</taxon>
        <taxon>Desulfopila</taxon>
    </lineage>
</organism>
<dbReference type="RefSeq" id="WP_073617290.1">
    <property type="nucleotide sequence ID" value="NZ_FRFE01000077.1"/>
</dbReference>
<evidence type="ECO:0000256" key="1">
    <source>
        <dbReference type="SAM" id="Phobius"/>
    </source>
</evidence>
<dbReference type="EMBL" id="FRFE01000077">
    <property type="protein sequence ID" value="SHO53778.1"/>
    <property type="molecule type" value="Genomic_DNA"/>
</dbReference>
<name>A0A1M7YMI8_9BACT</name>
<keyword evidence="1" id="KW-0812">Transmembrane</keyword>
<keyword evidence="1" id="KW-1133">Transmembrane helix</keyword>
<dbReference type="AlphaFoldDB" id="A0A1M7YMI8"/>
<accession>A0A1M7YMI8</accession>